<evidence type="ECO:0000256" key="8">
    <source>
        <dbReference type="SAM" id="MobiDB-lite"/>
    </source>
</evidence>
<evidence type="ECO:0000256" key="4">
    <source>
        <dbReference type="ARBA" id="ARBA00022475"/>
    </source>
</evidence>
<feature type="transmembrane region" description="Helical" evidence="9">
    <location>
        <begin position="252"/>
        <end position="273"/>
    </location>
</feature>
<comment type="similarity">
    <text evidence="2">Belongs to the BCCT transporter (TC 2.A.15) family.</text>
</comment>
<feature type="compositionally biased region" description="Polar residues" evidence="8">
    <location>
        <begin position="15"/>
        <end position="27"/>
    </location>
</feature>
<gene>
    <name evidence="10" type="ORF">JOF43_002546</name>
</gene>
<feature type="transmembrane region" description="Helical" evidence="9">
    <location>
        <begin position="384"/>
        <end position="401"/>
    </location>
</feature>
<feature type="transmembrane region" description="Helical" evidence="9">
    <location>
        <begin position="112"/>
        <end position="131"/>
    </location>
</feature>
<comment type="caution">
    <text evidence="10">The sequence shown here is derived from an EMBL/GenBank/DDBJ whole genome shotgun (WGS) entry which is preliminary data.</text>
</comment>
<dbReference type="Proteomes" id="UP001519290">
    <property type="component" value="Unassembled WGS sequence"/>
</dbReference>
<evidence type="ECO:0000313" key="10">
    <source>
        <dbReference type="EMBL" id="MBP2382589.1"/>
    </source>
</evidence>
<feature type="transmembrane region" description="Helical" evidence="9">
    <location>
        <begin position="293"/>
        <end position="315"/>
    </location>
</feature>
<dbReference type="Pfam" id="PF02028">
    <property type="entry name" value="BCCT"/>
    <property type="match status" value="1"/>
</dbReference>
<sequence>MNTTGTPETGEDTSAGRNPTAPDTSPTAWPEHLPQTVHLPRSMQIGEDDSDDEITEKLRRQGARIGKGVIAPAVFWPALLIILAVALLAIIFPETSSTVMNGAQNWIVADLGWFYMLVIGIFVVFSIILALSSFGRIRLGRDEDRPDFGLFSWFAMLFAAGMGIGLVFYGVAEPLSYTTSAVKPGWEGEGVELSGLAMAQTFMHWGLHPWATYAIIGLAIAYAIHRRGRPVSIRWALEPIFGERVKGWVGDVIDVLAIFGTVFGIATSLGLGVQQIGAGLTSIGLIDGASNTFLMILIVVITLLATASVVSGVGVGIKWLSNANLSLAGLLMITALVFGPTVFLLQNFVESLGVYFANIFHMTLDVGAYNRSADAQSWWAGNTLFYWGWWIAWAPFVGVFIARISKGRTVREFIAGVLLVPSLVGMIWFSIWGGNGLFRQWFGAGDLGDITAEESMFRIFENFPLTGLLSVLGIILVAIFFITSSDSGSLVVDMLASGGHPNPPIWSRVVWALLEGLLAAALLLSGGLESLQAGSLVTALPFSIILVLMCVALVKALSLDEAVLKQHEQIRRMETVTRHITGEVNATLPNDEGFGEYLDNRIDYRLERTRGVFGRSRSEKPSERTTDRAGRRSGQTGSGPTDTE</sequence>
<feature type="region of interest" description="Disordered" evidence="8">
    <location>
        <begin position="1"/>
        <end position="33"/>
    </location>
</feature>
<feature type="transmembrane region" description="Helical" evidence="9">
    <location>
        <begin position="505"/>
        <end position="524"/>
    </location>
</feature>
<reference evidence="10 11" key="1">
    <citation type="submission" date="2021-03" db="EMBL/GenBank/DDBJ databases">
        <title>Sequencing the genomes of 1000 actinobacteria strains.</title>
        <authorList>
            <person name="Klenk H.-P."/>
        </authorList>
    </citation>
    <scope>NUCLEOTIDE SEQUENCE [LARGE SCALE GENOMIC DNA]</scope>
    <source>
        <strain evidence="10 11">DSM 14566</strain>
    </source>
</reference>
<dbReference type="RefSeq" id="WP_425351513.1">
    <property type="nucleotide sequence ID" value="NZ_BAAAJW010000007.1"/>
</dbReference>
<evidence type="ECO:0000256" key="7">
    <source>
        <dbReference type="ARBA" id="ARBA00023136"/>
    </source>
</evidence>
<keyword evidence="7 9" id="KW-0472">Membrane</keyword>
<evidence type="ECO:0000313" key="11">
    <source>
        <dbReference type="Proteomes" id="UP001519290"/>
    </source>
</evidence>
<dbReference type="PANTHER" id="PTHR30047">
    <property type="entry name" value="HIGH-AFFINITY CHOLINE TRANSPORT PROTEIN-RELATED"/>
    <property type="match status" value="1"/>
</dbReference>
<keyword evidence="3" id="KW-0813">Transport</keyword>
<evidence type="ECO:0000256" key="2">
    <source>
        <dbReference type="ARBA" id="ARBA00005658"/>
    </source>
</evidence>
<keyword evidence="6 9" id="KW-1133">Transmembrane helix</keyword>
<comment type="subcellular location">
    <subcellularLocation>
        <location evidence="1">Cell membrane</location>
        <topology evidence="1">Multi-pass membrane protein</topology>
    </subcellularLocation>
</comment>
<name>A0ABS4X2B0_9MICO</name>
<evidence type="ECO:0000256" key="9">
    <source>
        <dbReference type="SAM" id="Phobius"/>
    </source>
</evidence>
<feature type="compositionally biased region" description="Polar residues" evidence="8">
    <location>
        <begin position="633"/>
        <end position="644"/>
    </location>
</feature>
<feature type="transmembrane region" description="Helical" evidence="9">
    <location>
        <begin position="463"/>
        <end position="484"/>
    </location>
</feature>
<feature type="transmembrane region" description="Helical" evidence="9">
    <location>
        <begin position="536"/>
        <end position="557"/>
    </location>
</feature>
<keyword evidence="11" id="KW-1185">Reference proteome</keyword>
<organism evidence="10 11">
    <name type="scientific">Brachybacterium sacelli</name>
    <dbReference type="NCBI Taxonomy" id="173364"/>
    <lineage>
        <taxon>Bacteria</taxon>
        <taxon>Bacillati</taxon>
        <taxon>Actinomycetota</taxon>
        <taxon>Actinomycetes</taxon>
        <taxon>Micrococcales</taxon>
        <taxon>Dermabacteraceae</taxon>
        <taxon>Brachybacterium</taxon>
    </lineage>
</organism>
<proteinExistence type="inferred from homology"/>
<feature type="transmembrane region" description="Helical" evidence="9">
    <location>
        <begin position="202"/>
        <end position="224"/>
    </location>
</feature>
<feature type="transmembrane region" description="Helical" evidence="9">
    <location>
        <begin position="413"/>
        <end position="432"/>
    </location>
</feature>
<protein>
    <submittedName>
        <fullName evidence="10">Choline/glycine/proline betaine transport protein</fullName>
    </submittedName>
</protein>
<dbReference type="NCBIfam" id="TIGR00842">
    <property type="entry name" value="bcct"/>
    <property type="match status" value="1"/>
</dbReference>
<accession>A0ABS4X2B0</accession>
<feature type="transmembrane region" description="Helical" evidence="9">
    <location>
        <begin position="151"/>
        <end position="172"/>
    </location>
</feature>
<evidence type="ECO:0000256" key="1">
    <source>
        <dbReference type="ARBA" id="ARBA00004651"/>
    </source>
</evidence>
<dbReference type="PANTHER" id="PTHR30047:SF7">
    <property type="entry name" value="HIGH-AFFINITY CHOLINE TRANSPORT PROTEIN"/>
    <property type="match status" value="1"/>
</dbReference>
<feature type="region of interest" description="Disordered" evidence="8">
    <location>
        <begin position="613"/>
        <end position="644"/>
    </location>
</feature>
<evidence type="ECO:0000256" key="5">
    <source>
        <dbReference type="ARBA" id="ARBA00022692"/>
    </source>
</evidence>
<feature type="transmembrane region" description="Helical" evidence="9">
    <location>
        <begin position="327"/>
        <end position="345"/>
    </location>
</feature>
<keyword evidence="5 9" id="KW-0812">Transmembrane</keyword>
<dbReference type="InterPro" id="IPR000060">
    <property type="entry name" value="BCCT_transptr"/>
</dbReference>
<keyword evidence="4" id="KW-1003">Cell membrane</keyword>
<evidence type="ECO:0000256" key="6">
    <source>
        <dbReference type="ARBA" id="ARBA00022989"/>
    </source>
</evidence>
<feature type="compositionally biased region" description="Basic and acidic residues" evidence="8">
    <location>
        <begin position="613"/>
        <end position="630"/>
    </location>
</feature>
<feature type="transmembrane region" description="Helical" evidence="9">
    <location>
        <begin position="69"/>
        <end position="92"/>
    </location>
</feature>
<evidence type="ECO:0000256" key="3">
    <source>
        <dbReference type="ARBA" id="ARBA00022448"/>
    </source>
</evidence>
<dbReference type="EMBL" id="JAGIOD010000001">
    <property type="protein sequence ID" value="MBP2382589.1"/>
    <property type="molecule type" value="Genomic_DNA"/>
</dbReference>